<gene>
    <name evidence="9" type="ORF">F3Y22_tig00009942pilonHSYRG00174</name>
</gene>
<keyword evidence="5 7" id="KW-1133">Transmembrane helix</keyword>
<dbReference type="EMBL" id="VEPZ02000454">
    <property type="protein sequence ID" value="KAE8724729.1"/>
    <property type="molecule type" value="Genomic_DNA"/>
</dbReference>
<evidence type="ECO:0000256" key="2">
    <source>
        <dbReference type="ARBA" id="ARBA00022448"/>
    </source>
</evidence>
<protein>
    <submittedName>
        <fullName evidence="9">Lysine histidine transporter-like 8, putative isoform 2</fullName>
    </submittedName>
</protein>
<comment type="subcellular location">
    <subcellularLocation>
        <location evidence="1">Membrane</location>
    </subcellularLocation>
</comment>
<dbReference type="InterPro" id="IPR013057">
    <property type="entry name" value="AA_transpt_TM"/>
</dbReference>
<keyword evidence="3 7" id="KW-0812">Transmembrane</keyword>
<dbReference type="AlphaFoldDB" id="A0A6A3CC42"/>
<evidence type="ECO:0000256" key="6">
    <source>
        <dbReference type="ARBA" id="ARBA00023136"/>
    </source>
</evidence>
<evidence type="ECO:0000256" key="4">
    <source>
        <dbReference type="ARBA" id="ARBA00022970"/>
    </source>
</evidence>
<feature type="transmembrane region" description="Helical" evidence="7">
    <location>
        <begin position="91"/>
        <end position="110"/>
    </location>
</feature>
<dbReference type="PANTHER" id="PTHR48017">
    <property type="entry name" value="OS05G0424000 PROTEIN-RELATED"/>
    <property type="match status" value="1"/>
</dbReference>
<proteinExistence type="predicted"/>
<dbReference type="Proteomes" id="UP000436088">
    <property type="component" value="Unassembled WGS sequence"/>
</dbReference>
<feature type="transmembrane region" description="Helical" evidence="7">
    <location>
        <begin position="65"/>
        <end position="84"/>
    </location>
</feature>
<feature type="transmembrane region" description="Helical" evidence="7">
    <location>
        <begin position="192"/>
        <end position="211"/>
    </location>
</feature>
<dbReference type="Pfam" id="PF01490">
    <property type="entry name" value="Aa_trans"/>
    <property type="match status" value="1"/>
</dbReference>
<dbReference type="GO" id="GO:0006865">
    <property type="term" value="P:amino acid transport"/>
    <property type="evidence" value="ECO:0007669"/>
    <property type="project" value="UniProtKB-KW"/>
</dbReference>
<name>A0A6A3CC42_HIBSY</name>
<keyword evidence="4" id="KW-0029">Amino-acid transport</keyword>
<evidence type="ECO:0000256" key="1">
    <source>
        <dbReference type="ARBA" id="ARBA00004370"/>
    </source>
</evidence>
<sequence>MASNQLHNVVPIYAMPAFDNLEFVYASSKRRRCPGWVRVGLRLFFGGLTFFIAVAFPFLGSLAPLIGGMAAVPLTFVLECQFLPSHDTSKFMIGLILWLAISCITSYQIYAMPAFDNLEFVYASSKRRRCPGGFGWVYGFSSRADVVHRGGVSFLGKPGAFDRGMAAVPLTFVYPCFMWISIRKPRPNSGMWCLNMGLGCSGVLLSILLIVCCMELS</sequence>
<feature type="transmembrane region" description="Helical" evidence="7">
    <location>
        <begin position="39"/>
        <end position="59"/>
    </location>
</feature>
<evidence type="ECO:0000256" key="3">
    <source>
        <dbReference type="ARBA" id="ARBA00022692"/>
    </source>
</evidence>
<evidence type="ECO:0000259" key="8">
    <source>
        <dbReference type="Pfam" id="PF01490"/>
    </source>
</evidence>
<keyword evidence="6 7" id="KW-0472">Membrane</keyword>
<keyword evidence="10" id="KW-1185">Reference proteome</keyword>
<accession>A0A6A3CC42</accession>
<evidence type="ECO:0000313" key="10">
    <source>
        <dbReference type="Proteomes" id="UP000436088"/>
    </source>
</evidence>
<evidence type="ECO:0000256" key="5">
    <source>
        <dbReference type="ARBA" id="ARBA00022989"/>
    </source>
</evidence>
<organism evidence="9 10">
    <name type="scientific">Hibiscus syriacus</name>
    <name type="common">Rose of Sharon</name>
    <dbReference type="NCBI Taxonomy" id="106335"/>
    <lineage>
        <taxon>Eukaryota</taxon>
        <taxon>Viridiplantae</taxon>
        <taxon>Streptophyta</taxon>
        <taxon>Embryophyta</taxon>
        <taxon>Tracheophyta</taxon>
        <taxon>Spermatophyta</taxon>
        <taxon>Magnoliopsida</taxon>
        <taxon>eudicotyledons</taxon>
        <taxon>Gunneridae</taxon>
        <taxon>Pentapetalae</taxon>
        <taxon>rosids</taxon>
        <taxon>malvids</taxon>
        <taxon>Malvales</taxon>
        <taxon>Malvaceae</taxon>
        <taxon>Malvoideae</taxon>
        <taxon>Hibiscus</taxon>
    </lineage>
</organism>
<reference evidence="9" key="1">
    <citation type="submission" date="2019-09" db="EMBL/GenBank/DDBJ databases">
        <title>Draft genome information of white flower Hibiscus syriacus.</title>
        <authorList>
            <person name="Kim Y.-M."/>
        </authorList>
    </citation>
    <scope>NUCLEOTIDE SEQUENCE [LARGE SCALE GENOMIC DNA]</scope>
    <source>
        <strain evidence="9">YM2019G1</strain>
    </source>
</reference>
<comment type="caution">
    <text evidence="9">The sequence shown here is derived from an EMBL/GenBank/DDBJ whole genome shotgun (WGS) entry which is preliminary data.</text>
</comment>
<dbReference type="GO" id="GO:0016020">
    <property type="term" value="C:membrane"/>
    <property type="evidence" value="ECO:0007669"/>
    <property type="project" value="UniProtKB-SubCell"/>
</dbReference>
<evidence type="ECO:0000313" key="9">
    <source>
        <dbReference type="EMBL" id="KAE8724729.1"/>
    </source>
</evidence>
<feature type="domain" description="Amino acid transporter transmembrane" evidence="8">
    <location>
        <begin position="10"/>
        <end position="78"/>
    </location>
</feature>
<feature type="transmembrane region" description="Helical" evidence="7">
    <location>
        <begin position="164"/>
        <end position="180"/>
    </location>
</feature>
<keyword evidence="2" id="KW-0813">Transport</keyword>
<evidence type="ECO:0000256" key="7">
    <source>
        <dbReference type="SAM" id="Phobius"/>
    </source>
</evidence>